<dbReference type="AlphaFoldDB" id="A0A9W9G8H4"/>
<dbReference type="InterPro" id="IPR051678">
    <property type="entry name" value="AGP_Transferase"/>
</dbReference>
<dbReference type="InterPro" id="IPR011009">
    <property type="entry name" value="Kinase-like_dom_sf"/>
</dbReference>
<protein>
    <recommendedName>
        <fullName evidence="1">Aminoglycoside phosphotransferase domain-containing protein</fullName>
    </recommendedName>
</protein>
<organism evidence="2 3">
    <name type="scientific">Penicillium angulare</name>
    <dbReference type="NCBI Taxonomy" id="116970"/>
    <lineage>
        <taxon>Eukaryota</taxon>
        <taxon>Fungi</taxon>
        <taxon>Dikarya</taxon>
        <taxon>Ascomycota</taxon>
        <taxon>Pezizomycotina</taxon>
        <taxon>Eurotiomycetes</taxon>
        <taxon>Eurotiomycetidae</taxon>
        <taxon>Eurotiales</taxon>
        <taxon>Aspergillaceae</taxon>
        <taxon>Penicillium</taxon>
    </lineage>
</organism>
<dbReference type="PANTHER" id="PTHR21310">
    <property type="entry name" value="AMINOGLYCOSIDE PHOSPHOTRANSFERASE-RELATED-RELATED"/>
    <property type="match status" value="1"/>
</dbReference>
<dbReference type="EMBL" id="JAPQKH010000002">
    <property type="protein sequence ID" value="KAJ5114023.1"/>
    <property type="molecule type" value="Genomic_DNA"/>
</dbReference>
<keyword evidence="3" id="KW-1185">Reference proteome</keyword>
<accession>A0A9W9G8H4</accession>
<dbReference type="SUPFAM" id="SSF56112">
    <property type="entry name" value="Protein kinase-like (PK-like)"/>
    <property type="match status" value="1"/>
</dbReference>
<reference evidence="2" key="1">
    <citation type="submission" date="2022-11" db="EMBL/GenBank/DDBJ databases">
        <authorList>
            <person name="Petersen C."/>
        </authorList>
    </citation>
    <scope>NUCLEOTIDE SEQUENCE</scope>
    <source>
        <strain evidence="2">IBT 30069</strain>
    </source>
</reference>
<comment type="caution">
    <text evidence="2">The sequence shown here is derived from an EMBL/GenBank/DDBJ whole genome shotgun (WGS) entry which is preliminary data.</text>
</comment>
<dbReference type="PANTHER" id="PTHR21310:SF37">
    <property type="entry name" value="AMINOGLYCOSIDE PHOSPHOTRANSFERASE DOMAIN-CONTAINING PROTEIN"/>
    <property type="match status" value="1"/>
</dbReference>
<dbReference type="Pfam" id="PF01636">
    <property type="entry name" value="APH"/>
    <property type="match status" value="1"/>
</dbReference>
<dbReference type="Proteomes" id="UP001149165">
    <property type="component" value="Unassembled WGS sequence"/>
</dbReference>
<proteinExistence type="predicted"/>
<dbReference type="Gene3D" id="3.30.200.20">
    <property type="entry name" value="Phosphorylase Kinase, domain 1"/>
    <property type="match status" value="1"/>
</dbReference>
<evidence type="ECO:0000313" key="3">
    <source>
        <dbReference type="Proteomes" id="UP001149165"/>
    </source>
</evidence>
<reference evidence="2" key="2">
    <citation type="journal article" date="2023" name="IMA Fungus">
        <title>Comparative genomic study of the Penicillium genus elucidates a diverse pangenome and 15 lateral gene transfer events.</title>
        <authorList>
            <person name="Petersen C."/>
            <person name="Sorensen T."/>
            <person name="Nielsen M.R."/>
            <person name="Sondergaard T.E."/>
            <person name="Sorensen J.L."/>
            <person name="Fitzpatrick D.A."/>
            <person name="Frisvad J.C."/>
            <person name="Nielsen K.L."/>
        </authorList>
    </citation>
    <scope>NUCLEOTIDE SEQUENCE</scope>
    <source>
        <strain evidence="2">IBT 30069</strain>
    </source>
</reference>
<dbReference type="OrthoDB" id="10003767at2759"/>
<evidence type="ECO:0000313" key="2">
    <source>
        <dbReference type="EMBL" id="KAJ5114023.1"/>
    </source>
</evidence>
<gene>
    <name evidence="2" type="ORF">N7456_002557</name>
</gene>
<dbReference type="InterPro" id="IPR002575">
    <property type="entry name" value="Aminoglycoside_PTrfase"/>
</dbReference>
<feature type="domain" description="Aminoglycoside phosphotransferase" evidence="1">
    <location>
        <begin position="102"/>
        <end position="158"/>
    </location>
</feature>
<evidence type="ECO:0000259" key="1">
    <source>
        <dbReference type="Pfam" id="PF01636"/>
    </source>
</evidence>
<name>A0A9W9G8H4_9EURO</name>
<sequence length="396" mass="44118">MTDSILSGPREVGSCVWGGFSDWEEDEEVQDRAIQFIEDIEWTKLTAICSMYRDGIPCFVSGSFHSGLFNMVRQVVFEDGISWVARIRMPNLCSHAKGPAGIQTALRSEIAWMKYLWERSSIPVPEVYYYDLGPNKVGAPYILMEYIPGTTATRHCNNLGGGSGIGSLYQDPDTARFYIGPDSKTGKGPFDSALDYYRSLANDKLEDFLQTASMDEAEDCSVGLPVLFEKLMELHYHRRSPMGPFGIASKHFGAGSLLVDENFKILAFNDFECLIAAPVELQAQLPNSCDLGMEIPFHVEIKPYLIQQIRKERPRAQTYQSMILNCEGFLVGPTGNSPSLGEVMLSHAAATLCGLESFGGSKGLNRKWFLAFSRLLRQIMALKMHTDDKLRNGGRS</sequence>